<organism evidence="2 3">
    <name type="scientific">Candidatus Accumulibacter phosphatis</name>
    <dbReference type="NCBI Taxonomy" id="327160"/>
    <lineage>
        <taxon>Bacteria</taxon>
        <taxon>Pseudomonadati</taxon>
        <taxon>Pseudomonadota</taxon>
        <taxon>Betaproteobacteria</taxon>
        <taxon>Candidatus Accumulibacter</taxon>
    </lineage>
</organism>
<proteinExistence type="predicted"/>
<reference evidence="2 3" key="1">
    <citation type="submission" date="2019-03" db="EMBL/GenBank/DDBJ databases">
        <title>Metabolic reconstructions from genomes of highly enriched 'Candidatus Accumulibacter' and 'Candidatus Competibacter' bioreactor populations.</title>
        <authorList>
            <person name="Annavajhala M.K."/>
            <person name="Welles L."/>
            <person name="Abbas B."/>
            <person name="Sorokin D."/>
            <person name="Park H."/>
            <person name="Van Loosdrecht M."/>
            <person name="Chandran K."/>
        </authorList>
    </citation>
    <scope>NUCLEOTIDE SEQUENCE [LARGE SCALE GENOMIC DNA]</scope>
    <source>
        <strain evidence="2 3">SBR_S</strain>
    </source>
</reference>
<evidence type="ECO:0000313" key="3">
    <source>
        <dbReference type="Proteomes" id="UP000749010"/>
    </source>
</evidence>
<dbReference type="SUPFAM" id="SSF55729">
    <property type="entry name" value="Acyl-CoA N-acyltransferases (Nat)"/>
    <property type="match status" value="1"/>
</dbReference>
<dbReference type="PROSITE" id="PS51186">
    <property type="entry name" value="GNAT"/>
    <property type="match status" value="1"/>
</dbReference>
<dbReference type="Pfam" id="PF00583">
    <property type="entry name" value="Acetyltransf_1"/>
    <property type="match status" value="1"/>
</dbReference>
<evidence type="ECO:0000313" key="2">
    <source>
        <dbReference type="EMBL" id="NMQ29942.1"/>
    </source>
</evidence>
<accession>A0ABX1U087</accession>
<name>A0ABX1U087_9PROT</name>
<dbReference type="RefSeq" id="WP_169068393.1">
    <property type="nucleotide sequence ID" value="NZ_SPMY01000079.1"/>
</dbReference>
<dbReference type="InterPro" id="IPR000182">
    <property type="entry name" value="GNAT_dom"/>
</dbReference>
<sequence length="189" mass="21303">MNDTIDRWQAADGTWLDMRQMRPDDEARVKQALNMLSANARRNRFFGSIAEFSDDAVHRLVAIDPHKEYLLVVVRCEDGVEVPIAGGRFVEHDEQAECSFSLLIGDAWQGQGIGRRLLKALLREASLRGLRTMRGDVLADNRPMLQLARSLHFALVDGEQGDGVVQLVRELPGAASTRWRSVVRKVLRK</sequence>
<keyword evidence="3" id="KW-1185">Reference proteome</keyword>
<dbReference type="EMBL" id="SPMY01000079">
    <property type="protein sequence ID" value="NMQ29942.1"/>
    <property type="molecule type" value="Genomic_DNA"/>
</dbReference>
<evidence type="ECO:0000259" key="1">
    <source>
        <dbReference type="PROSITE" id="PS51186"/>
    </source>
</evidence>
<dbReference type="Gene3D" id="3.40.630.30">
    <property type="match status" value="1"/>
</dbReference>
<dbReference type="InterPro" id="IPR016181">
    <property type="entry name" value="Acyl_CoA_acyltransferase"/>
</dbReference>
<comment type="caution">
    <text evidence="2">The sequence shown here is derived from an EMBL/GenBank/DDBJ whole genome shotgun (WGS) entry which is preliminary data.</text>
</comment>
<gene>
    <name evidence="2" type="ORF">E4Q23_20580</name>
</gene>
<feature type="domain" description="N-acetyltransferase" evidence="1">
    <location>
        <begin position="16"/>
        <end position="172"/>
    </location>
</feature>
<dbReference type="CDD" id="cd04301">
    <property type="entry name" value="NAT_SF"/>
    <property type="match status" value="1"/>
</dbReference>
<protein>
    <submittedName>
        <fullName evidence="2">GNAT family N-acetyltransferase</fullName>
    </submittedName>
</protein>
<dbReference type="Proteomes" id="UP000749010">
    <property type="component" value="Unassembled WGS sequence"/>
</dbReference>